<gene>
    <name evidence="1" type="ORF">GCM10023208_06510</name>
</gene>
<dbReference type="RefSeq" id="WP_346031702.1">
    <property type="nucleotide sequence ID" value="NZ_BAABHV010000005.1"/>
</dbReference>
<organism evidence="1 2">
    <name type="scientific">Erythrobacter westpacificensis</name>
    <dbReference type="NCBI Taxonomy" id="1055231"/>
    <lineage>
        <taxon>Bacteria</taxon>
        <taxon>Pseudomonadati</taxon>
        <taxon>Pseudomonadota</taxon>
        <taxon>Alphaproteobacteria</taxon>
        <taxon>Sphingomonadales</taxon>
        <taxon>Erythrobacteraceae</taxon>
        <taxon>Erythrobacter/Porphyrobacter group</taxon>
        <taxon>Erythrobacter</taxon>
    </lineage>
</organism>
<keyword evidence="2" id="KW-1185">Reference proteome</keyword>
<dbReference type="EMBL" id="BAABHV010000005">
    <property type="protein sequence ID" value="GAA5048871.1"/>
    <property type="molecule type" value="Genomic_DNA"/>
</dbReference>
<protein>
    <submittedName>
        <fullName evidence="1">Uncharacterized protein</fullName>
    </submittedName>
</protein>
<reference evidence="2" key="1">
    <citation type="journal article" date="2019" name="Int. J. Syst. Evol. Microbiol.">
        <title>The Global Catalogue of Microorganisms (GCM) 10K type strain sequencing project: providing services to taxonomists for standard genome sequencing and annotation.</title>
        <authorList>
            <consortium name="The Broad Institute Genomics Platform"/>
            <consortium name="The Broad Institute Genome Sequencing Center for Infectious Disease"/>
            <person name="Wu L."/>
            <person name="Ma J."/>
        </authorList>
    </citation>
    <scope>NUCLEOTIDE SEQUENCE [LARGE SCALE GENOMIC DNA]</scope>
    <source>
        <strain evidence="2">JCM 18014</strain>
    </source>
</reference>
<proteinExistence type="predicted"/>
<sequence length="258" mass="27642">MFQSDLFPAGEQLPSMPLAYAIGTRVAALLASGRHLTRTDISGLFAEETGVLDWGGAWTIDDYNSAVEIGALLWLRESSRIDLATNVHEAEARFDWLEAALPPRHVRSEAQVELQQFSTPPMLAWLMAKAAAVCAQDTLLEPSAGNGGQSIIGREVLDIDLAAIAETFGLSGVTGPAAEQIGDLVLASGKPLGLASHDPLTVKRSLVGGEQRLELTGFSPDRLDWYKGKGCFTEIIRYRTRLFVPVSNASSVLPALAA</sequence>
<evidence type="ECO:0000313" key="1">
    <source>
        <dbReference type="EMBL" id="GAA5048871.1"/>
    </source>
</evidence>
<dbReference type="Proteomes" id="UP001500518">
    <property type="component" value="Unassembled WGS sequence"/>
</dbReference>
<evidence type="ECO:0000313" key="2">
    <source>
        <dbReference type="Proteomes" id="UP001500518"/>
    </source>
</evidence>
<comment type="caution">
    <text evidence="1">The sequence shown here is derived from an EMBL/GenBank/DDBJ whole genome shotgun (WGS) entry which is preliminary data.</text>
</comment>
<accession>A0ABP9K3Q1</accession>
<name>A0ABP9K3Q1_9SPHN</name>